<evidence type="ECO:0000313" key="1">
    <source>
        <dbReference type="EMBL" id="MCJ8746115.1"/>
    </source>
</evidence>
<dbReference type="EMBL" id="CM040997">
    <property type="protein sequence ID" value="MCJ8746115.1"/>
    <property type="molecule type" value="Genomic_DNA"/>
</dbReference>
<accession>A0ACC5ZE25</accession>
<evidence type="ECO:0000313" key="2">
    <source>
        <dbReference type="Proteomes" id="UP000830395"/>
    </source>
</evidence>
<dbReference type="Proteomes" id="UP000830395">
    <property type="component" value="Chromosome 23"/>
</dbReference>
<organism evidence="1 2">
    <name type="scientific">Pangasius djambal</name>
    <dbReference type="NCBI Taxonomy" id="1691987"/>
    <lineage>
        <taxon>Eukaryota</taxon>
        <taxon>Metazoa</taxon>
        <taxon>Chordata</taxon>
        <taxon>Craniata</taxon>
        <taxon>Vertebrata</taxon>
        <taxon>Euteleostomi</taxon>
        <taxon>Actinopterygii</taxon>
        <taxon>Neopterygii</taxon>
        <taxon>Teleostei</taxon>
        <taxon>Ostariophysi</taxon>
        <taxon>Siluriformes</taxon>
        <taxon>Pangasiidae</taxon>
        <taxon>Pangasius</taxon>
    </lineage>
</organism>
<reference evidence="1" key="1">
    <citation type="submission" date="2020-02" db="EMBL/GenBank/DDBJ databases">
        <title>Genome sequencing of the panga catfish, Pangasius djambal.</title>
        <authorList>
            <person name="Wen M."/>
            <person name="Zahm M."/>
            <person name="Roques C."/>
            <person name="Cabau C."/>
            <person name="Klopp C."/>
            <person name="Donnadieu C."/>
            <person name="Jouanno E."/>
            <person name="Avarre J.-C."/>
            <person name="Campet M."/>
            <person name="Ha T."/>
            <person name="Dugue R."/>
            <person name="Lampietro C."/>
            <person name="Louis A."/>
            <person name="Herpin A."/>
            <person name="Echchiki A."/>
            <person name="Berthelot C."/>
            <person name="Parey E."/>
            <person name="Roest-Crollius H."/>
            <person name="Braasch I."/>
            <person name="Postlethwait J.H."/>
            <person name="Bobe J."/>
            <person name="Montfort J."/>
            <person name="Bouchez O."/>
            <person name="Begum T."/>
            <person name="Schartl M."/>
            <person name="Gustiano R."/>
            <person name="Guiguen Y."/>
        </authorList>
    </citation>
    <scope>NUCLEOTIDE SEQUENCE</scope>
    <source>
        <strain evidence="1">Pdj_M5554</strain>
    </source>
</reference>
<protein>
    <submittedName>
        <fullName evidence="1">Uncharacterized protein</fullName>
    </submittedName>
</protein>
<proteinExistence type="predicted"/>
<gene>
    <name evidence="1" type="ORF">PDJAM_G00138100</name>
</gene>
<comment type="caution">
    <text evidence="1">The sequence shown here is derived from an EMBL/GenBank/DDBJ whole genome shotgun (WGS) entry which is preliminary data.</text>
</comment>
<name>A0ACC5ZE25_9TELE</name>
<keyword evidence="2" id="KW-1185">Reference proteome</keyword>
<sequence length="108" mass="11331">MWTNELLQEVETLPEVKTPEAGGQGGSDAWLLPAAPVTPPKPPPPPPPPTPPPPPSAHHYTHAHAPHYAALPHCRSDQGGAGSLRLLLRLGVSVLREVARSRGMVVGG</sequence>